<keyword evidence="1" id="KW-0694">RNA-binding</keyword>
<feature type="domain" description="K Homology" evidence="2">
    <location>
        <begin position="42"/>
        <end position="98"/>
    </location>
</feature>
<dbReference type="PROSITE" id="PS50084">
    <property type="entry name" value="KH_TYPE_1"/>
    <property type="match status" value="1"/>
</dbReference>
<protein>
    <recommendedName>
        <fullName evidence="6">K Homology domain-containing protein</fullName>
    </recommendedName>
</protein>
<evidence type="ECO:0008006" key="6">
    <source>
        <dbReference type="Google" id="ProtNLM"/>
    </source>
</evidence>
<dbReference type="Gene3D" id="3.90.1140.10">
    <property type="entry name" value="Cyclic phosphodiesterase"/>
    <property type="match status" value="1"/>
</dbReference>
<proteinExistence type="predicted"/>
<feature type="domain" description="A-kinase anchor protein 7-like phosphoesterase" evidence="3">
    <location>
        <begin position="285"/>
        <end position="379"/>
    </location>
</feature>
<dbReference type="SUPFAM" id="SSF54791">
    <property type="entry name" value="Eukaryotic type KH-domain (KH-domain type I)"/>
    <property type="match status" value="1"/>
</dbReference>
<comment type="caution">
    <text evidence="4">The sequence shown here is derived from an EMBL/GenBank/DDBJ whole genome shotgun (WGS) entry which is preliminary data.</text>
</comment>
<dbReference type="Gene3D" id="3.30.1370.10">
    <property type="entry name" value="K Homology domain, type 1"/>
    <property type="match status" value="1"/>
</dbReference>
<sequence>MLTCRIDRVVGFTSRCLKSKQKQQKVSVANQVVFLREHQLFQVGASLMKFIKGKEGTTQMKIEGEMGVKIIFPSSRNEDHIIIEGGSVDCVTKASERIATIIHEIVLIGIHIIKVVKSPTLDYSHFVSLPLAIHPELVAKLVNFQNSILGNNSLAGDKQDVQPVDETRLYTLAELGIEKSIFIKPSTFHLTVLMLKLWNKDRVNAARDVLKSISPSVMDALDNRPLFIRLKGLDCMRGSLAKARVLYIPVEEIGDEGRLLRACSILAFSVNVNLEFLRICFCFFLTASSEVITDAFVKAGLVLEKDANQSLKLHATVMNARHRKRKDKRKKMDTFDAREIHKQFGTEDWGEYRIQEVHLSQRFVFDQSGYYRCCASIPFPGGHRD</sequence>
<dbReference type="EMBL" id="JADBGQ010000003">
    <property type="protein sequence ID" value="KAG5405837.1"/>
    <property type="molecule type" value="Genomic_DNA"/>
</dbReference>
<dbReference type="InterPro" id="IPR019510">
    <property type="entry name" value="AKAP7-like_phosphoesterase"/>
</dbReference>
<feature type="domain" description="A-kinase anchor protein 7-like phosphoesterase" evidence="3">
    <location>
        <begin position="123"/>
        <end position="265"/>
    </location>
</feature>
<evidence type="ECO:0000259" key="2">
    <source>
        <dbReference type="Pfam" id="PF00013"/>
    </source>
</evidence>
<dbReference type="InterPro" id="IPR036612">
    <property type="entry name" value="KH_dom_type_1_sf"/>
</dbReference>
<dbReference type="InterPro" id="IPR009210">
    <property type="entry name" value="ASCC1"/>
</dbReference>
<dbReference type="Pfam" id="PF00013">
    <property type="entry name" value="KH_1"/>
    <property type="match status" value="1"/>
</dbReference>
<accession>A0ABQ7N4K1</accession>
<dbReference type="Proteomes" id="UP000823674">
    <property type="component" value="Chromosome A03"/>
</dbReference>
<keyword evidence="5" id="KW-1185">Reference proteome</keyword>
<dbReference type="Pfam" id="PF10469">
    <property type="entry name" value="AKAP7_NLS"/>
    <property type="match status" value="2"/>
</dbReference>
<organism evidence="4 5">
    <name type="scientific">Brassica rapa subsp. trilocularis</name>
    <dbReference type="NCBI Taxonomy" id="1813537"/>
    <lineage>
        <taxon>Eukaryota</taxon>
        <taxon>Viridiplantae</taxon>
        <taxon>Streptophyta</taxon>
        <taxon>Embryophyta</taxon>
        <taxon>Tracheophyta</taxon>
        <taxon>Spermatophyta</taxon>
        <taxon>Magnoliopsida</taxon>
        <taxon>eudicotyledons</taxon>
        <taxon>Gunneridae</taxon>
        <taxon>Pentapetalae</taxon>
        <taxon>rosids</taxon>
        <taxon>malvids</taxon>
        <taxon>Brassicales</taxon>
        <taxon>Brassicaceae</taxon>
        <taxon>Brassiceae</taxon>
        <taxon>Brassica</taxon>
    </lineage>
</organism>
<dbReference type="PANTHER" id="PTHR13360:SF1">
    <property type="entry name" value="ACTIVATING SIGNAL COINTEGRATOR 1 COMPLEX SUBUNIT 1"/>
    <property type="match status" value="1"/>
</dbReference>
<dbReference type="InterPro" id="IPR004088">
    <property type="entry name" value="KH_dom_type_1"/>
</dbReference>
<name>A0ABQ7N4K1_BRACM</name>
<reference evidence="4 5" key="1">
    <citation type="submission" date="2021-03" db="EMBL/GenBank/DDBJ databases">
        <authorList>
            <person name="King G.J."/>
            <person name="Bancroft I."/>
            <person name="Baten A."/>
            <person name="Bloomfield J."/>
            <person name="Borpatragohain P."/>
            <person name="He Z."/>
            <person name="Irish N."/>
            <person name="Irwin J."/>
            <person name="Liu K."/>
            <person name="Mauleon R.P."/>
            <person name="Moore J."/>
            <person name="Morris R."/>
            <person name="Ostergaard L."/>
            <person name="Wang B."/>
            <person name="Wells R."/>
        </authorList>
    </citation>
    <scope>NUCLEOTIDE SEQUENCE [LARGE SCALE GENOMIC DNA]</scope>
    <source>
        <strain evidence="4">R-o-18</strain>
        <tissue evidence="4">Leaf</tissue>
    </source>
</reference>
<evidence type="ECO:0000256" key="1">
    <source>
        <dbReference type="PROSITE-ProRule" id="PRU00117"/>
    </source>
</evidence>
<dbReference type="PANTHER" id="PTHR13360">
    <property type="entry name" value="ACTIVATING SIGNAL COINTEGRATOR 1 COMPLEX SUBUNIT 1"/>
    <property type="match status" value="1"/>
</dbReference>
<gene>
    <name evidence="4" type="primary">A03p042060.1_BraROA</name>
    <name evidence="4" type="ORF">IGI04_011956</name>
</gene>
<evidence type="ECO:0000259" key="3">
    <source>
        <dbReference type="Pfam" id="PF10469"/>
    </source>
</evidence>
<evidence type="ECO:0000313" key="4">
    <source>
        <dbReference type="EMBL" id="KAG5405837.1"/>
    </source>
</evidence>
<evidence type="ECO:0000313" key="5">
    <source>
        <dbReference type="Proteomes" id="UP000823674"/>
    </source>
</evidence>